<name>A0A0E9VK07_ANGAN</name>
<proteinExistence type="predicted"/>
<reference evidence="1" key="1">
    <citation type="submission" date="2014-11" db="EMBL/GenBank/DDBJ databases">
        <authorList>
            <person name="Amaro Gonzalez C."/>
        </authorList>
    </citation>
    <scope>NUCLEOTIDE SEQUENCE</scope>
</reference>
<reference evidence="1" key="2">
    <citation type="journal article" date="2015" name="Fish Shellfish Immunol.">
        <title>Early steps in the European eel (Anguilla anguilla)-Vibrio vulnificus interaction in the gills: Role of the RtxA13 toxin.</title>
        <authorList>
            <person name="Callol A."/>
            <person name="Pajuelo D."/>
            <person name="Ebbesson L."/>
            <person name="Teles M."/>
            <person name="MacKenzie S."/>
            <person name="Amaro C."/>
        </authorList>
    </citation>
    <scope>NUCLEOTIDE SEQUENCE</scope>
</reference>
<sequence length="31" mass="3576">MDVRVLFQICTNQFSETVQVQLRGFSSINSQ</sequence>
<organism evidence="1">
    <name type="scientific">Anguilla anguilla</name>
    <name type="common">European freshwater eel</name>
    <name type="synonym">Muraena anguilla</name>
    <dbReference type="NCBI Taxonomy" id="7936"/>
    <lineage>
        <taxon>Eukaryota</taxon>
        <taxon>Metazoa</taxon>
        <taxon>Chordata</taxon>
        <taxon>Craniata</taxon>
        <taxon>Vertebrata</taxon>
        <taxon>Euteleostomi</taxon>
        <taxon>Actinopterygii</taxon>
        <taxon>Neopterygii</taxon>
        <taxon>Teleostei</taxon>
        <taxon>Anguilliformes</taxon>
        <taxon>Anguillidae</taxon>
        <taxon>Anguilla</taxon>
    </lineage>
</organism>
<dbReference type="AlphaFoldDB" id="A0A0E9VK07"/>
<protein>
    <submittedName>
        <fullName evidence="1">Uncharacterized protein</fullName>
    </submittedName>
</protein>
<evidence type="ECO:0000313" key="1">
    <source>
        <dbReference type="EMBL" id="JAH77735.1"/>
    </source>
</evidence>
<dbReference type="EMBL" id="GBXM01030842">
    <property type="protein sequence ID" value="JAH77735.1"/>
    <property type="molecule type" value="Transcribed_RNA"/>
</dbReference>
<accession>A0A0E9VK07</accession>